<gene>
    <name evidence="3" type="ORF">Tco_0728312</name>
</gene>
<name>A0ABQ4YLV8_9ASTR</name>
<dbReference type="SMART" id="SM00343">
    <property type="entry name" value="ZnF_C2HC"/>
    <property type="match status" value="2"/>
</dbReference>
<dbReference type="Pfam" id="PF00098">
    <property type="entry name" value="zf-CCHC"/>
    <property type="match status" value="1"/>
</dbReference>
<keyword evidence="1" id="KW-0863">Zinc-finger</keyword>
<evidence type="ECO:0000256" key="1">
    <source>
        <dbReference type="PROSITE-ProRule" id="PRU00047"/>
    </source>
</evidence>
<dbReference type="InterPro" id="IPR032567">
    <property type="entry name" value="RTL1-rel"/>
</dbReference>
<keyword evidence="4" id="KW-1185">Reference proteome</keyword>
<proteinExistence type="predicted"/>
<keyword evidence="3" id="KW-0808">Transferase</keyword>
<dbReference type="InterPro" id="IPR001878">
    <property type="entry name" value="Znf_CCHC"/>
</dbReference>
<dbReference type="Gene3D" id="4.10.60.10">
    <property type="entry name" value="Zinc finger, CCHC-type"/>
    <property type="match status" value="1"/>
</dbReference>
<keyword evidence="3" id="KW-0548">Nucleotidyltransferase</keyword>
<dbReference type="SUPFAM" id="SSF56672">
    <property type="entry name" value="DNA/RNA polymerases"/>
    <property type="match status" value="1"/>
</dbReference>
<dbReference type="InterPro" id="IPR036875">
    <property type="entry name" value="Znf_CCHC_sf"/>
</dbReference>
<keyword evidence="3" id="KW-0695">RNA-directed DNA polymerase</keyword>
<dbReference type="PANTHER" id="PTHR15503">
    <property type="entry name" value="LDOC1 RELATED"/>
    <property type="match status" value="1"/>
</dbReference>
<comment type="caution">
    <text evidence="3">The sequence shown here is derived from an EMBL/GenBank/DDBJ whole genome shotgun (WGS) entry which is preliminary data.</text>
</comment>
<dbReference type="Proteomes" id="UP001151760">
    <property type="component" value="Unassembled WGS sequence"/>
</dbReference>
<reference evidence="3" key="1">
    <citation type="journal article" date="2022" name="Int. J. Mol. Sci.">
        <title>Draft Genome of Tanacetum Coccineum: Genomic Comparison of Closely Related Tanacetum-Family Plants.</title>
        <authorList>
            <person name="Yamashiro T."/>
            <person name="Shiraishi A."/>
            <person name="Nakayama K."/>
            <person name="Satake H."/>
        </authorList>
    </citation>
    <scope>NUCLEOTIDE SEQUENCE</scope>
</reference>
<dbReference type="PROSITE" id="PS50158">
    <property type="entry name" value="ZF_CCHC"/>
    <property type="match status" value="1"/>
</dbReference>
<dbReference type="InterPro" id="IPR043502">
    <property type="entry name" value="DNA/RNA_pol_sf"/>
</dbReference>
<accession>A0ABQ4YLV8</accession>
<dbReference type="GO" id="GO:0003964">
    <property type="term" value="F:RNA-directed DNA polymerase activity"/>
    <property type="evidence" value="ECO:0007669"/>
    <property type="project" value="UniProtKB-KW"/>
</dbReference>
<feature type="domain" description="CCHC-type" evidence="2">
    <location>
        <begin position="32"/>
        <end position="48"/>
    </location>
</feature>
<dbReference type="SUPFAM" id="SSF57756">
    <property type="entry name" value="Retrovirus zinc finger-like domains"/>
    <property type="match status" value="1"/>
</dbReference>
<evidence type="ECO:0000313" key="4">
    <source>
        <dbReference type="Proteomes" id="UP001151760"/>
    </source>
</evidence>
<dbReference type="EMBL" id="BQNB010010524">
    <property type="protein sequence ID" value="GJS78431.1"/>
    <property type="molecule type" value="Genomic_DNA"/>
</dbReference>
<evidence type="ECO:0000259" key="2">
    <source>
        <dbReference type="PROSITE" id="PS50158"/>
    </source>
</evidence>
<protein>
    <submittedName>
        <fullName evidence="3">Reverse transcriptase domain-containing protein</fullName>
    </submittedName>
</protein>
<reference evidence="3" key="2">
    <citation type="submission" date="2022-01" db="EMBL/GenBank/DDBJ databases">
        <authorList>
            <person name="Yamashiro T."/>
            <person name="Shiraishi A."/>
            <person name="Satake H."/>
            <person name="Nakayama K."/>
        </authorList>
    </citation>
    <scope>NUCLEOTIDE SEQUENCE</scope>
</reference>
<keyword evidence="1" id="KW-0862">Zinc</keyword>
<dbReference type="Gene3D" id="3.10.10.10">
    <property type="entry name" value="HIV Type 1 Reverse Transcriptase, subunit A, domain 1"/>
    <property type="match status" value="1"/>
</dbReference>
<dbReference type="PANTHER" id="PTHR15503:SF45">
    <property type="entry name" value="RNA-DIRECTED DNA POLYMERASE HOMOLOG"/>
    <property type="match status" value="1"/>
</dbReference>
<evidence type="ECO:0000313" key="3">
    <source>
        <dbReference type="EMBL" id="GJS78431.1"/>
    </source>
</evidence>
<keyword evidence="1" id="KW-0479">Metal-binding</keyword>
<organism evidence="3 4">
    <name type="scientific">Tanacetum coccineum</name>
    <dbReference type="NCBI Taxonomy" id="301880"/>
    <lineage>
        <taxon>Eukaryota</taxon>
        <taxon>Viridiplantae</taxon>
        <taxon>Streptophyta</taxon>
        <taxon>Embryophyta</taxon>
        <taxon>Tracheophyta</taxon>
        <taxon>Spermatophyta</taxon>
        <taxon>Magnoliopsida</taxon>
        <taxon>eudicotyledons</taxon>
        <taxon>Gunneridae</taxon>
        <taxon>Pentapetalae</taxon>
        <taxon>asterids</taxon>
        <taxon>campanulids</taxon>
        <taxon>Asterales</taxon>
        <taxon>Asteraceae</taxon>
        <taxon>Asteroideae</taxon>
        <taxon>Anthemideae</taxon>
        <taxon>Anthemidinae</taxon>
        <taxon>Tanacetum</taxon>
    </lineage>
</organism>
<sequence length="213" mass="23851">MTTAPNEGKVSSGSLPVCECCFTCHVGQFTIKCYKCGKIGHKARYCKEKNVATGANAQPIWTFYDCGEQSHTRNRCPKKVKQEEVGEARGRAYTIKDAEPSFVDTRFSSMLDIDPIKIDTSYEAKLADGRVHDVVIICGEKVVRIPYRNKTLIVKSDKGLPLPRQVEFRIDLVSGVAPVAHAPYRLAPSEMRELSEQLRELLEKEFIRPSSSP</sequence>